<dbReference type="InterPro" id="IPR018246">
    <property type="entry name" value="AP_endonuc_F2_Zn_BS"/>
</dbReference>
<dbReference type="GeneID" id="78477863"/>
<feature type="binding site" evidence="7">
    <location>
        <position position="112"/>
    </location>
    <ligand>
        <name>Zn(2+)</name>
        <dbReference type="ChEBI" id="CHEBI:29105"/>
        <label>1</label>
    </ligand>
</feature>
<dbReference type="OrthoDB" id="9805666at2"/>
<evidence type="ECO:0000256" key="4">
    <source>
        <dbReference type="ARBA" id="ARBA00022801"/>
    </source>
</evidence>
<dbReference type="NCBIfam" id="TIGR00587">
    <property type="entry name" value="nfo"/>
    <property type="match status" value="1"/>
</dbReference>
<dbReference type="PROSITE" id="PS00731">
    <property type="entry name" value="AP_NUCLEASE_F2_3"/>
    <property type="match status" value="1"/>
</dbReference>
<dbReference type="EMBL" id="CP011391">
    <property type="protein sequence ID" value="AMK54236.1"/>
    <property type="molecule type" value="Genomic_DNA"/>
</dbReference>
<keyword evidence="11" id="KW-1185">Reference proteome</keyword>
<dbReference type="GO" id="GO:0006284">
    <property type="term" value="P:base-excision repair"/>
    <property type="evidence" value="ECO:0007669"/>
    <property type="project" value="TreeGrafter"/>
</dbReference>
<gene>
    <name evidence="7" type="primary">nfo</name>
    <name evidence="10" type="ORF">AALO17_11020</name>
</gene>
<dbReference type="InterPro" id="IPR013022">
    <property type="entry name" value="Xyl_isomerase-like_TIM-brl"/>
</dbReference>
<dbReference type="Proteomes" id="UP000069771">
    <property type="component" value="Chromosome"/>
</dbReference>
<evidence type="ECO:0000256" key="2">
    <source>
        <dbReference type="ARBA" id="ARBA00022723"/>
    </source>
</evidence>
<keyword evidence="5 7" id="KW-0862">Zinc</keyword>
<sequence length="315" mass="34960">MIWIGSHVSMKAPDYLLGAVKESIGYGSNAFMIYTGPPQNSRRVDVDRFRLEEAAQLMHESGIDPERIIVHAPYIINLANSLKPETADFGAEFLQEELRRVTQIGASTLVLHPGSHITAGADVGIRWIADRLNRVLDADDSNVVIALETMAGKGTEIGRNFEELQAIRELVNKKDRIGVCLDTCHIHDAGYDLTEFETVLDEFDRILGLDSLKVIHVNDSKNPRGARKDRHENLGHGHIGFETLYGIVHHPRLENVTKILETPWVEDRPPYREEIELLRMEPASAAIEAAAQAVEARKKTAEEAEPGENPAAAAV</sequence>
<evidence type="ECO:0000256" key="1">
    <source>
        <dbReference type="ARBA" id="ARBA00005340"/>
    </source>
</evidence>
<evidence type="ECO:0000313" key="10">
    <source>
        <dbReference type="EMBL" id="AMK54236.1"/>
    </source>
</evidence>
<feature type="region of interest" description="Disordered" evidence="8">
    <location>
        <begin position="296"/>
        <end position="315"/>
    </location>
</feature>
<keyword evidence="7" id="KW-0540">Nuclease</keyword>
<dbReference type="SUPFAM" id="SSF51658">
    <property type="entry name" value="Xylose isomerase-like"/>
    <property type="match status" value="1"/>
</dbReference>
<dbReference type="AlphaFoldDB" id="A0A140DUA9"/>
<evidence type="ECO:0000259" key="9">
    <source>
        <dbReference type="Pfam" id="PF01261"/>
    </source>
</evidence>
<comment type="function">
    <text evidence="7">Endonuclease IV plays a role in DNA repair. It cleaves phosphodiester bonds at apurinic or apyrimidinic (AP) sites, generating a 3'-hydroxyl group and a 5'-terminal sugar phosphate.</text>
</comment>
<comment type="similarity">
    <text evidence="1 7">Belongs to the AP endonuclease 2 family.</text>
</comment>
<dbReference type="PROSITE" id="PS51432">
    <property type="entry name" value="AP_NUCLEASE_F2_4"/>
    <property type="match status" value="1"/>
</dbReference>
<comment type="catalytic activity">
    <reaction evidence="7">
        <text>Endonucleolytic cleavage to 5'-phosphooligonucleotide end-products.</text>
        <dbReference type="EC" id="3.1.21.2"/>
    </reaction>
</comment>
<protein>
    <recommendedName>
        <fullName evidence="7">Probable endonuclease 4</fullName>
        <ecNumber evidence="7">3.1.21.2</ecNumber>
    </recommendedName>
    <alternativeName>
        <fullName evidence="7">Endodeoxyribonuclease IV</fullName>
    </alternativeName>
    <alternativeName>
        <fullName evidence="7">Endonuclease IV</fullName>
    </alternativeName>
</protein>
<dbReference type="GO" id="GO:0003906">
    <property type="term" value="F:DNA-(apurinic or apyrimidinic site) endonuclease activity"/>
    <property type="evidence" value="ECO:0007669"/>
    <property type="project" value="TreeGrafter"/>
</dbReference>
<dbReference type="InterPro" id="IPR036237">
    <property type="entry name" value="Xyl_isomerase-like_sf"/>
</dbReference>
<feature type="binding site" evidence="7">
    <location>
        <position position="71"/>
    </location>
    <ligand>
        <name>Zn(2+)</name>
        <dbReference type="ChEBI" id="CHEBI:29105"/>
        <label>1</label>
    </ligand>
</feature>
<comment type="cofactor">
    <cofactor evidence="7">
        <name>Zn(2+)</name>
        <dbReference type="ChEBI" id="CHEBI:29105"/>
    </cofactor>
    <text evidence="7">Binds 3 Zn(2+) ions.</text>
</comment>
<evidence type="ECO:0000256" key="8">
    <source>
        <dbReference type="SAM" id="MobiDB-lite"/>
    </source>
</evidence>
<dbReference type="GO" id="GO:0008833">
    <property type="term" value="F:deoxyribonuclease IV (phage-T4-induced) activity"/>
    <property type="evidence" value="ECO:0007669"/>
    <property type="project" value="UniProtKB-UniRule"/>
</dbReference>
<dbReference type="RefSeq" id="WP_067556325.1">
    <property type="nucleotide sequence ID" value="NZ_CANRYF010000023.1"/>
</dbReference>
<evidence type="ECO:0000256" key="3">
    <source>
        <dbReference type="ARBA" id="ARBA00022763"/>
    </source>
</evidence>
<keyword evidence="6 7" id="KW-0234">DNA repair</keyword>
<dbReference type="Pfam" id="PF01261">
    <property type="entry name" value="AP_endonuc_2"/>
    <property type="match status" value="1"/>
</dbReference>
<reference evidence="10 11" key="1">
    <citation type="journal article" date="2016" name="Gut Pathog.">
        <title>Whole genome sequencing of "Faecalibaculum rodentium" ALO17, isolated from C57BL/6J laboratory mouse feces.</title>
        <authorList>
            <person name="Lim S."/>
            <person name="Chang D.H."/>
            <person name="Ahn S."/>
            <person name="Kim B.C."/>
        </authorList>
    </citation>
    <scope>NUCLEOTIDE SEQUENCE [LARGE SCALE GENOMIC DNA]</scope>
    <source>
        <strain evidence="10 11">Alo17</strain>
    </source>
</reference>
<dbReference type="InterPro" id="IPR001719">
    <property type="entry name" value="AP_endonuc_2"/>
</dbReference>
<feature type="binding site" evidence="7">
    <location>
        <position position="261"/>
    </location>
    <ligand>
        <name>Zn(2+)</name>
        <dbReference type="ChEBI" id="CHEBI:29105"/>
        <label>2</label>
    </ligand>
</feature>
<dbReference type="GO" id="GO:0008270">
    <property type="term" value="F:zinc ion binding"/>
    <property type="evidence" value="ECO:0007669"/>
    <property type="project" value="UniProtKB-UniRule"/>
</dbReference>
<feature type="binding site" evidence="7">
    <location>
        <position position="185"/>
    </location>
    <ligand>
        <name>Zn(2+)</name>
        <dbReference type="ChEBI" id="CHEBI:29105"/>
        <label>3</label>
    </ligand>
</feature>
<dbReference type="SMART" id="SM00518">
    <property type="entry name" value="AP2Ec"/>
    <property type="match status" value="1"/>
</dbReference>
<dbReference type="FunFam" id="3.20.20.150:FF:000001">
    <property type="entry name" value="Probable endonuclease 4"/>
    <property type="match status" value="1"/>
</dbReference>
<dbReference type="Gene3D" id="3.20.20.150">
    <property type="entry name" value="Divalent-metal-dependent TIM barrel enzymes"/>
    <property type="match status" value="1"/>
</dbReference>
<dbReference type="STRING" id="1702221.AALO17_11020"/>
<feature type="binding site" evidence="7">
    <location>
        <position position="216"/>
    </location>
    <ligand>
        <name>Zn(2+)</name>
        <dbReference type="ChEBI" id="CHEBI:29105"/>
        <label>2</label>
    </ligand>
</feature>
<dbReference type="PROSITE" id="PS00730">
    <property type="entry name" value="AP_NUCLEASE_F2_2"/>
    <property type="match status" value="1"/>
</dbReference>
<dbReference type="PANTHER" id="PTHR21445">
    <property type="entry name" value="ENDONUCLEASE IV ENDODEOXYRIBONUCLEASE IV"/>
    <property type="match status" value="1"/>
</dbReference>
<feature type="domain" description="Xylose isomerase-like TIM barrel" evidence="9">
    <location>
        <begin position="26"/>
        <end position="279"/>
    </location>
</feature>
<evidence type="ECO:0000256" key="7">
    <source>
        <dbReference type="HAMAP-Rule" id="MF_00152"/>
    </source>
</evidence>
<dbReference type="PATRIC" id="fig|1702221.3.peg.1062"/>
<name>A0A140DUA9_9FIRM</name>
<feature type="binding site" evidence="7">
    <location>
        <position position="229"/>
    </location>
    <ligand>
        <name>Zn(2+)</name>
        <dbReference type="ChEBI" id="CHEBI:29105"/>
        <label>3</label>
    </ligand>
</feature>
<organism evidence="10 11">
    <name type="scientific">Faecalibaculum rodentium</name>
    <dbReference type="NCBI Taxonomy" id="1702221"/>
    <lineage>
        <taxon>Bacteria</taxon>
        <taxon>Bacillati</taxon>
        <taxon>Bacillota</taxon>
        <taxon>Erysipelotrichia</taxon>
        <taxon>Erysipelotrichales</taxon>
        <taxon>Erysipelotrichaceae</taxon>
        <taxon>Faecalibaculum</taxon>
    </lineage>
</organism>
<proteinExistence type="inferred from homology"/>
<accession>A0A140DUA9</accession>
<evidence type="ECO:0000256" key="6">
    <source>
        <dbReference type="ARBA" id="ARBA00023204"/>
    </source>
</evidence>
<dbReference type="NCBIfam" id="NF002196">
    <property type="entry name" value="PRK01060.1-1"/>
    <property type="match status" value="1"/>
</dbReference>
<feature type="binding site" evidence="7">
    <location>
        <position position="148"/>
    </location>
    <ligand>
        <name>Zn(2+)</name>
        <dbReference type="ChEBI" id="CHEBI:29105"/>
        <label>2</label>
    </ligand>
</feature>
<dbReference type="PANTHER" id="PTHR21445:SF0">
    <property type="entry name" value="APURINIC-APYRIMIDINIC ENDONUCLEASE"/>
    <property type="match status" value="1"/>
</dbReference>
<evidence type="ECO:0000256" key="5">
    <source>
        <dbReference type="ARBA" id="ARBA00022833"/>
    </source>
</evidence>
<dbReference type="CDD" id="cd00019">
    <property type="entry name" value="AP2Ec"/>
    <property type="match status" value="1"/>
</dbReference>
<keyword evidence="7 10" id="KW-0255">Endonuclease</keyword>
<dbReference type="GO" id="GO:0003677">
    <property type="term" value="F:DNA binding"/>
    <property type="evidence" value="ECO:0007669"/>
    <property type="project" value="InterPro"/>
</dbReference>
<dbReference type="GO" id="GO:0008081">
    <property type="term" value="F:phosphoric diester hydrolase activity"/>
    <property type="evidence" value="ECO:0007669"/>
    <property type="project" value="TreeGrafter"/>
</dbReference>
<dbReference type="KEGG" id="fro:AALO17_11020"/>
<feature type="binding site" evidence="7">
    <location>
        <position position="182"/>
    </location>
    <ligand>
        <name>Zn(2+)</name>
        <dbReference type="ChEBI" id="CHEBI:29105"/>
        <label>2</label>
    </ligand>
</feature>
<feature type="binding site" evidence="7">
    <location>
        <position position="231"/>
    </location>
    <ligand>
        <name>Zn(2+)</name>
        <dbReference type="ChEBI" id="CHEBI:29105"/>
        <label>3</label>
    </ligand>
</feature>
<feature type="binding site" evidence="7">
    <location>
        <position position="148"/>
    </location>
    <ligand>
        <name>Zn(2+)</name>
        <dbReference type="ChEBI" id="CHEBI:29105"/>
        <label>1</label>
    </ligand>
</feature>
<evidence type="ECO:0000313" key="11">
    <source>
        <dbReference type="Proteomes" id="UP000069771"/>
    </source>
</evidence>
<keyword evidence="2 7" id="KW-0479">Metal-binding</keyword>
<dbReference type="HAMAP" id="MF_00152">
    <property type="entry name" value="Nfo"/>
    <property type="match status" value="1"/>
</dbReference>
<dbReference type="PROSITE" id="PS00729">
    <property type="entry name" value="AP_NUCLEASE_F2_1"/>
    <property type="match status" value="1"/>
</dbReference>
<keyword evidence="4 7" id="KW-0378">Hydrolase</keyword>
<keyword evidence="3 7" id="KW-0227">DNA damage</keyword>
<dbReference type="EC" id="3.1.21.2" evidence="7"/>